<dbReference type="Pfam" id="PF00155">
    <property type="entry name" value="Aminotran_1_2"/>
    <property type="match status" value="1"/>
</dbReference>
<name>A0A4Q2UDI2_9HYPH</name>
<dbReference type="InterPro" id="IPR004839">
    <property type="entry name" value="Aminotransferase_I/II_large"/>
</dbReference>
<dbReference type="InterPro" id="IPR036388">
    <property type="entry name" value="WH-like_DNA-bd_sf"/>
</dbReference>
<dbReference type="Pfam" id="PF00392">
    <property type="entry name" value="GntR"/>
    <property type="match status" value="1"/>
</dbReference>
<dbReference type="SUPFAM" id="SSF53383">
    <property type="entry name" value="PLP-dependent transferases"/>
    <property type="match status" value="1"/>
</dbReference>
<protein>
    <submittedName>
        <fullName evidence="7">PLP-dependent aminotransferase family protein</fullName>
    </submittedName>
</protein>
<dbReference type="GO" id="GO:0030170">
    <property type="term" value="F:pyridoxal phosphate binding"/>
    <property type="evidence" value="ECO:0007669"/>
    <property type="project" value="InterPro"/>
</dbReference>
<dbReference type="InterPro" id="IPR036390">
    <property type="entry name" value="WH_DNA-bd_sf"/>
</dbReference>
<gene>
    <name evidence="7" type="ORF">D3273_05230</name>
</gene>
<dbReference type="GO" id="GO:0003700">
    <property type="term" value="F:DNA-binding transcription factor activity"/>
    <property type="evidence" value="ECO:0007669"/>
    <property type="project" value="InterPro"/>
</dbReference>
<evidence type="ECO:0000256" key="4">
    <source>
        <dbReference type="ARBA" id="ARBA00023125"/>
    </source>
</evidence>
<dbReference type="OrthoDB" id="9804020at2"/>
<evidence type="ECO:0000256" key="1">
    <source>
        <dbReference type="ARBA" id="ARBA00005384"/>
    </source>
</evidence>
<dbReference type="Gene3D" id="3.90.1150.10">
    <property type="entry name" value="Aspartate Aminotransferase, domain 1"/>
    <property type="match status" value="1"/>
</dbReference>
<comment type="caution">
    <text evidence="7">The sequence shown here is derived from an EMBL/GenBank/DDBJ whole genome shotgun (WGS) entry which is preliminary data.</text>
</comment>
<feature type="domain" description="HTH gntR-type" evidence="6">
    <location>
        <begin position="13"/>
        <end position="81"/>
    </location>
</feature>
<keyword evidence="2" id="KW-0663">Pyridoxal phosphate</keyword>
<comment type="similarity">
    <text evidence="1">In the C-terminal section; belongs to the class-I pyridoxal-phosphate-dependent aminotransferase family.</text>
</comment>
<dbReference type="Gene3D" id="3.40.640.10">
    <property type="entry name" value="Type I PLP-dependent aspartate aminotransferase-like (Major domain)"/>
    <property type="match status" value="1"/>
</dbReference>
<dbReference type="GO" id="GO:0003677">
    <property type="term" value="F:DNA binding"/>
    <property type="evidence" value="ECO:0007669"/>
    <property type="project" value="UniProtKB-KW"/>
</dbReference>
<keyword evidence="5" id="KW-0804">Transcription</keyword>
<proteinExistence type="inferred from homology"/>
<keyword evidence="7" id="KW-0032">Aminotransferase</keyword>
<reference evidence="7 8" key="1">
    <citation type="submission" date="2018-12" db="EMBL/GenBank/DDBJ databases">
        <authorList>
            <person name="Grouzdev D.S."/>
            <person name="Krutkina M.S."/>
        </authorList>
    </citation>
    <scope>NUCLEOTIDE SEQUENCE [LARGE SCALE GENOMIC DNA]</scope>
    <source>
        <strain evidence="7 8">RmlP026</strain>
    </source>
</reference>
<dbReference type="SUPFAM" id="SSF46785">
    <property type="entry name" value="Winged helix' DNA-binding domain"/>
    <property type="match status" value="1"/>
</dbReference>
<dbReference type="PANTHER" id="PTHR46577">
    <property type="entry name" value="HTH-TYPE TRANSCRIPTIONAL REGULATORY PROTEIN GABR"/>
    <property type="match status" value="1"/>
</dbReference>
<dbReference type="EMBL" id="QYBB01000003">
    <property type="protein sequence ID" value="RYC33267.1"/>
    <property type="molecule type" value="Genomic_DNA"/>
</dbReference>
<dbReference type="PANTHER" id="PTHR46577:SF1">
    <property type="entry name" value="HTH-TYPE TRANSCRIPTIONAL REGULATORY PROTEIN GABR"/>
    <property type="match status" value="1"/>
</dbReference>
<dbReference type="InterPro" id="IPR000524">
    <property type="entry name" value="Tscrpt_reg_HTH_GntR"/>
</dbReference>
<dbReference type="Gene3D" id="1.10.10.10">
    <property type="entry name" value="Winged helix-like DNA-binding domain superfamily/Winged helix DNA-binding domain"/>
    <property type="match status" value="1"/>
</dbReference>
<evidence type="ECO:0000256" key="5">
    <source>
        <dbReference type="ARBA" id="ARBA00023163"/>
    </source>
</evidence>
<dbReference type="Proteomes" id="UP000290759">
    <property type="component" value="Unassembled WGS sequence"/>
</dbReference>
<evidence type="ECO:0000313" key="7">
    <source>
        <dbReference type="EMBL" id="RYC33267.1"/>
    </source>
</evidence>
<dbReference type="PROSITE" id="PS50949">
    <property type="entry name" value="HTH_GNTR"/>
    <property type="match status" value="1"/>
</dbReference>
<dbReference type="RefSeq" id="WP_129224193.1">
    <property type="nucleotide sequence ID" value="NZ_QYBB01000003.1"/>
</dbReference>
<dbReference type="AlphaFoldDB" id="A0A4Q2UDI2"/>
<evidence type="ECO:0000259" key="6">
    <source>
        <dbReference type="PROSITE" id="PS50949"/>
    </source>
</evidence>
<keyword evidence="8" id="KW-1185">Reference proteome</keyword>
<accession>A0A4Q2UDI2</accession>
<reference evidence="7 8" key="2">
    <citation type="submission" date="2019-02" db="EMBL/GenBank/DDBJ databases">
        <title>'Lichenibacterium ramalinii' gen. nov. sp. nov., 'Lichenibacterium minor' gen. nov. sp. nov.</title>
        <authorList>
            <person name="Pankratov T."/>
        </authorList>
    </citation>
    <scope>NUCLEOTIDE SEQUENCE [LARGE SCALE GENOMIC DNA]</scope>
    <source>
        <strain evidence="7 8">RmlP026</strain>
    </source>
</reference>
<dbReference type="InterPro" id="IPR051446">
    <property type="entry name" value="HTH_trans_reg/aminotransferase"/>
</dbReference>
<keyword evidence="4" id="KW-0238">DNA-binding</keyword>
<evidence type="ECO:0000256" key="3">
    <source>
        <dbReference type="ARBA" id="ARBA00023015"/>
    </source>
</evidence>
<organism evidence="7 8">
    <name type="scientific">Lichenibacterium minor</name>
    <dbReference type="NCBI Taxonomy" id="2316528"/>
    <lineage>
        <taxon>Bacteria</taxon>
        <taxon>Pseudomonadati</taxon>
        <taxon>Pseudomonadota</taxon>
        <taxon>Alphaproteobacteria</taxon>
        <taxon>Hyphomicrobiales</taxon>
        <taxon>Lichenihabitantaceae</taxon>
        <taxon>Lichenibacterium</taxon>
    </lineage>
</organism>
<evidence type="ECO:0000313" key="8">
    <source>
        <dbReference type="Proteomes" id="UP000290759"/>
    </source>
</evidence>
<dbReference type="GO" id="GO:0008483">
    <property type="term" value="F:transaminase activity"/>
    <property type="evidence" value="ECO:0007669"/>
    <property type="project" value="UniProtKB-KW"/>
</dbReference>
<evidence type="ECO:0000256" key="2">
    <source>
        <dbReference type="ARBA" id="ARBA00022898"/>
    </source>
</evidence>
<dbReference type="SMART" id="SM00345">
    <property type="entry name" value="HTH_GNTR"/>
    <property type="match status" value="1"/>
</dbReference>
<sequence length="464" mass="48501">MTLWTPDLAKFGRPHYRAIADAIADDIGSGRLSPSDRLPPQRRLADALGLNFSTVARGYVEAQRRGLIASRVGQGTVVAGPPAGTRGRDAAGGPRRPALVDFSMNLPPEPDDPDLLGRMRDGLAAVSADLTNLLRYQGFGGAREDREAALAWLARRGLAPAANRLLVCPGAHSALLAVLSTLCRPGDAVCCEALTYPGARSIAAHLGLELIGLPTDREGIDAAAFAATCAKHRPKALYLNPTLLNPTTQTVSRARRDAIVEVARRYAVAIVEDDAYGVLPPSSPPPFAALAPETTYHVAGLSKCLGAGLRIAYLVAPSARTALPVAASLRAATVMASPITAALATRWITDGTADAVLGFVRAESIARQRLAVAALPAARVEADPHGFHVWMRLPDPWTRSAFASQVRSTGIGVVASDPFVAAGAAPEAVRICLGGLANRDDVAHALDVIAHALDEAPVLSSAFI</sequence>
<keyword evidence="3" id="KW-0805">Transcription regulation</keyword>
<dbReference type="InterPro" id="IPR015421">
    <property type="entry name" value="PyrdxlP-dep_Trfase_major"/>
</dbReference>
<dbReference type="InterPro" id="IPR015424">
    <property type="entry name" value="PyrdxlP-dep_Trfase"/>
</dbReference>
<keyword evidence="7" id="KW-0808">Transferase</keyword>
<dbReference type="InterPro" id="IPR015422">
    <property type="entry name" value="PyrdxlP-dep_Trfase_small"/>
</dbReference>
<dbReference type="CDD" id="cd00609">
    <property type="entry name" value="AAT_like"/>
    <property type="match status" value="1"/>
</dbReference>